<dbReference type="SMART" id="SM00493">
    <property type="entry name" value="TOPRIM"/>
    <property type="match status" value="1"/>
</dbReference>
<dbReference type="PROSITE" id="PS50880">
    <property type="entry name" value="TOPRIM"/>
    <property type="match status" value="1"/>
</dbReference>
<organism evidence="2 3">
    <name type="scientific">Effusibacillus consociatus</name>
    <dbReference type="NCBI Taxonomy" id="1117041"/>
    <lineage>
        <taxon>Bacteria</taxon>
        <taxon>Bacillati</taxon>
        <taxon>Bacillota</taxon>
        <taxon>Bacilli</taxon>
        <taxon>Bacillales</taxon>
        <taxon>Alicyclobacillaceae</taxon>
        <taxon>Effusibacillus</taxon>
    </lineage>
</organism>
<proteinExistence type="predicted"/>
<evidence type="ECO:0000313" key="3">
    <source>
        <dbReference type="Proteomes" id="UP001596002"/>
    </source>
</evidence>
<dbReference type="CDD" id="cd01027">
    <property type="entry name" value="TOPRIM_RNase_M5_like"/>
    <property type="match status" value="1"/>
</dbReference>
<protein>
    <submittedName>
        <fullName evidence="2">Toprim domain-containing protein</fullName>
    </submittedName>
</protein>
<dbReference type="SUPFAM" id="SSF110455">
    <property type="entry name" value="Toprim domain"/>
    <property type="match status" value="1"/>
</dbReference>
<dbReference type="EMBL" id="JBHSHC010000091">
    <property type="protein sequence ID" value="MFC4767856.1"/>
    <property type="molecule type" value="Genomic_DNA"/>
</dbReference>
<dbReference type="InterPro" id="IPR006171">
    <property type="entry name" value="TOPRIM_dom"/>
</dbReference>
<dbReference type="PANTHER" id="PTHR39156:SF2">
    <property type="entry name" value="DNA PRIMASE (BACTERIAL TYPE) AND SMALL PRIMASE-LIKE PROTEINS"/>
    <property type="match status" value="1"/>
</dbReference>
<dbReference type="Gene3D" id="3.40.1360.10">
    <property type="match status" value="1"/>
</dbReference>
<dbReference type="RefSeq" id="WP_380025778.1">
    <property type="nucleotide sequence ID" value="NZ_JBHSHC010000091.1"/>
</dbReference>
<dbReference type="Pfam" id="PF01751">
    <property type="entry name" value="Toprim"/>
    <property type="match status" value="1"/>
</dbReference>
<reference evidence="3" key="1">
    <citation type="journal article" date="2019" name="Int. J. Syst. Evol. Microbiol.">
        <title>The Global Catalogue of Microorganisms (GCM) 10K type strain sequencing project: providing services to taxonomists for standard genome sequencing and annotation.</title>
        <authorList>
            <consortium name="The Broad Institute Genomics Platform"/>
            <consortium name="The Broad Institute Genome Sequencing Center for Infectious Disease"/>
            <person name="Wu L."/>
            <person name="Ma J."/>
        </authorList>
    </citation>
    <scope>NUCLEOTIDE SEQUENCE [LARGE SCALE GENOMIC DNA]</scope>
    <source>
        <strain evidence="3">WYCCWR 12678</strain>
    </source>
</reference>
<name>A0ABV9Q108_9BACL</name>
<dbReference type="PANTHER" id="PTHR39156">
    <property type="entry name" value="RIBONUCLEASE M5"/>
    <property type="match status" value="1"/>
</dbReference>
<feature type="domain" description="Toprim" evidence="1">
    <location>
        <begin position="10"/>
        <end position="94"/>
    </location>
</feature>
<evidence type="ECO:0000259" key="1">
    <source>
        <dbReference type="PROSITE" id="PS50880"/>
    </source>
</evidence>
<accession>A0ABV9Q108</accession>
<sequence>MPKYNYRAPRKVIIVEGKKDKERLLQILDEPVEIICTYGTLSDEKIEEIIWPLQDEDVYILVDADDAGNKLRNQLKQELPNAKHLYTRRMYREVQTTPLEHLAEVLLKAHFDVGGEWVMG</sequence>
<evidence type="ECO:0000313" key="2">
    <source>
        <dbReference type="EMBL" id="MFC4767856.1"/>
    </source>
</evidence>
<comment type="caution">
    <text evidence="2">The sequence shown here is derived from an EMBL/GenBank/DDBJ whole genome shotgun (WGS) entry which is preliminary data.</text>
</comment>
<keyword evidence="3" id="KW-1185">Reference proteome</keyword>
<gene>
    <name evidence="2" type="ORF">ACFO8Q_10875</name>
</gene>
<dbReference type="Proteomes" id="UP001596002">
    <property type="component" value="Unassembled WGS sequence"/>
</dbReference>
<dbReference type="InterPro" id="IPR034141">
    <property type="entry name" value="TOPRIM_RNase_M5-like"/>
</dbReference>